<evidence type="ECO:0000313" key="1">
    <source>
        <dbReference type="EMBL" id="MPC46838.1"/>
    </source>
</evidence>
<keyword evidence="2" id="KW-1185">Reference proteome</keyword>
<gene>
    <name evidence="1" type="ORF">E2C01_040568</name>
</gene>
<name>A0A5B7FPJ6_PORTR</name>
<accession>A0A5B7FPJ6</accession>
<protein>
    <submittedName>
        <fullName evidence="1">Uncharacterized protein</fullName>
    </submittedName>
</protein>
<organism evidence="1 2">
    <name type="scientific">Portunus trituberculatus</name>
    <name type="common">Swimming crab</name>
    <name type="synonym">Neptunus trituberculatus</name>
    <dbReference type="NCBI Taxonomy" id="210409"/>
    <lineage>
        <taxon>Eukaryota</taxon>
        <taxon>Metazoa</taxon>
        <taxon>Ecdysozoa</taxon>
        <taxon>Arthropoda</taxon>
        <taxon>Crustacea</taxon>
        <taxon>Multicrustacea</taxon>
        <taxon>Malacostraca</taxon>
        <taxon>Eumalacostraca</taxon>
        <taxon>Eucarida</taxon>
        <taxon>Decapoda</taxon>
        <taxon>Pleocyemata</taxon>
        <taxon>Brachyura</taxon>
        <taxon>Eubrachyura</taxon>
        <taxon>Portunoidea</taxon>
        <taxon>Portunidae</taxon>
        <taxon>Portuninae</taxon>
        <taxon>Portunus</taxon>
    </lineage>
</organism>
<dbReference type="Proteomes" id="UP000324222">
    <property type="component" value="Unassembled WGS sequence"/>
</dbReference>
<dbReference type="EMBL" id="VSRR010007409">
    <property type="protein sequence ID" value="MPC46838.1"/>
    <property type="molecule type" value="Genomic_DNA"/>
</dbReference>
<proteinExistence type="predicted"/>
<comment type="caution">
    <text evidence="1">The sequence shown here is derived from an EMBL/GenBank/DDBJ whole genome shotgun (WGS) entry which is preliminary data.</text>
</comment>
<sequence length="128" mass="13980">MDSPEYCLELRTSECSVTLWRYCRVAWAPGELWHGRVSSKALVSGVKQHLSIIRRGSEEIEALCGCSVVLLMGRNTDLSPAVMFSLSAYEYPYECRFLFLSAKLGPVCQINSACVDCGGEGGGEGSCE</sequence>
<evidence type="ECO:0000313" key="2">
    <source>
        <dbReference type="Proteomes" id="UP000324222"/>
    </source>
</evidence>
<reference evidence="1 2" key="1">
    <citation type="submission" date="2019-05" db="EMBL/GenBank/DDBJ databases">
        <title>Another draft genome of Portunus trituberculatus and its Hox gene families provides insights of decapod evolution.</title>
        <authorList>
            <person name="Jeong J.-H."/>
            <person name="Song I."/>
            <person name="Kim S."/>
            <person name="Choi T."/>
            <person name="Kim D."/>
            <person name="Ryu S."/>
            <person name="Kim W."/>
        </authorList>
    </citation>
    <scope>NUCLEOTIDE SEQUENCE [LARGE SCALE GENOMIC DNA]</scope>
    <source>
        <tissue evidence="1">Muscle</tissue>
    </source>
</reference>
<dbReference type="AlphaFoldDB" id="A0A5B7FPJ6"/>